<proteinExistence type="predicted"/>
<feature type="transmembrane region" description="Helical" evidence="1">
    <location>
        <begin position="229"/>
        <end position="249"/>
    </location>
</feature>
<feature type="transmembrane region" description="Helical" evidence="1">
    <location>
        <begin position="523"/>
        <end position="540"/>
    </location>
</feature>
<dbReference type="STRING" id="872965.SE16_09620"/>
<feature type="transmembrane region" description="Helical" evidence="1">
    <location>
        <begin position="287"/>
        <end position="303"/>
    </location>
</feature>
<comment type="caution">
    <text evidence="2">The sequence shown here is derived from an EMBL/GenBank/DDBJ whole genome shotgun (WGS) entry which is preliminary data.</text>
</comment>
<organism evidence="2 4">
    <name type="scientific">Ardenticatena maritima</name>
    <dbReference type="NCBI Taxonomy" id="872965"/>
    <lineage>
        <taxon>Bacteria</taxon>
        <taxon>Bacillati</taxon>
        <taxon>Chloroflexota</taxon>
        <taxon>Ardenticatenia</taxon>
        <taxon>Ardenticatenales</taxon>
        <taxon>Ardenticatenaceae</taxon>
        <taxon>Ardenticatena</taxon>
    </lineage>
</organism>
<feature type="transmembrane region" description="Helical" evidence="1">
    <location>
        <begin position="424"/>
        <end position="444"/>
    </location>
</feature>
<protein>
    <submittedName>
        <fullName evidence="2">Uncharacterized protein</fullName>
    </submittedName>
</protein>
<evidence type="ECO:0000313" key="5">
    <source>
        <dbReference type="Proteomes" id="UP000050502"/>
    </source>
</evidence>
<feature type="transmembrane region" description="Helical" evidence="1">
    <location>
        <begin position="111"/>
        <end position="144"/>
    </location>
</feature>
<feature type="transmembrane region" description="Helical" evidence="1">
    <location>
        <begin position="370"/>
        <end position="390"/>
    </location>
</feature>
<dbReference type="InParanoid" id="A0A0M9UCM4"/>
<feature type="transmembrane region" description="Helical" evidence="1">
    <location>
        <begin position="35"/>
        <end position="59"/>
    </location>
</feature>
<feature type="transmembrane region" description="Helical" evidence="1">
    <location>
        <begin position="255"/>
        <end position="275"/>
    </location>
</feature>
<feature type="transmembrane region" description="Helical" evidence="1">
    <location>
        <begin position="486"/>
        <end position="511"/>
    </location>
</feature>
<feature type="transmembrane region" description="Helical" evidence="1">
    <location>
        <begin position="80"/>
        <end position="99"/>
    </location>
</feature>
<reference evidence="2 4" key="1">
    <citation type="journal article" date="2015" name="Genome Announc.">
        <title>Draft Genome Sequence of a Heterotrophic Facultative Anaerobic Thermophilic Bacterium, Ardenticatena maritima Strain 110ST.</title>
        <authorList>
            <person name="Kawaichi S."/>
            <person name="Yoshida T."/>
            <person name="Sako Y."/>
            <person name="Nakamura R."/>
        </authorList>
    </citation>
    <scope>NUCLEOTIDE SEQUENCE [LARGE SCALE GENOMIC DNA]</scope>
    <source>
        <strain evidence="2 4">110S</strain>
    </source>
</reference>
<dbReference type="EMBL" id="BBZA01000113">
    <property type="protein sequence ID" value="GAP63104.1"/>
    <property type="molecule type" value="Genomic_DNA"/>
</dbReference>
<reference evidence="3 5" key="2">
    <citation type="submission" date="2015-07" db="EMBL/GenBank/DDBJ databases">
        <title>Whole genome sequence of Ardenticatena maritima DSM 23922.</title>
        <authorList>
            <person name="Hemp J."/>
            <person name="Ward L.M."/>
            <person name="Pace L.A."/>
            <person name="Fischer W.W."/>
        </authorList>
    </citation>
    <scope>NUCLEOTIDE SEQUENCE [LARGE SCALE GENOMIC DNA]</scope>
    <source>
        <strain evidence="3 5">110S</strain>
    </source>
</reference>
<keyword evidence="1" id="KW-1133">Transmembrane helix</keyword>
<accession>A0A0M9UCM4</accession>
<dbReference type="Proteomes" id="UP000050502">
    <property type="component" value="Unassembled WGS sequence"/>
</dbReference>
<dbReference type="EMBL" id="LGKN01000005">
    <property type="protein sequence ID" value="KPL87810.1"/>
    <property type="molecule type" value="Genomic_DNA"/>
</dbReference>
<gene>
    <name evidence="2" type="ORF">ARMA_1527</name>
    <name evidence="3" type="ORF">SE16_09620</name>
</gene>
<keyword evidence="1" id="KW-0812">Transmembrane</keyword>
<name>A0A0M9UCM4_9CHLR</name>
<evidence type="ECO:0000313" key="3">
    <source>
        <dbReference type="EMBL" id="KPL87810.1"/>
    </source>
</evidence>
<evidence type="ECO:0000313" key="2">
    <source>
        <dbReference type="EMBL" id="GAP63104.1"/>
    </source>
</evidence>
<keyword evidence="4" id="KW-1185">Reference proteome</keyword>
<evidence type="ECO:0000256" key="1">
    <source>
        <dbReference type="SAM" id="Phobius"/>
    </source>
</evidence>
<feature type="transmembrane region" description="Helical" evidence="1">
    <location>
        <begin position="333"/>
        <end position="350"/>
    </location>
</feature>
<dbReference type="AlphaFoldDB" id="A0A0M9UCM4"/>
<feature type="transmembrane region" description="Helical" evidence="1">
    <location>
        <begin position="456"/>
        <end position="474"/>
    </location>
</feature>
<evidence type="ECO:0000313" key="4">
    <source>
        <dbReference type="Proteomes" id="UP000037784"/>
    </source>
</evidence>
<sequence>MALTNPVVLSALLLFGAVAIPRIPRLDWPLRQMLVLWLAVLGLLATLAFAAVPSFMQIISAWQNFAGPAHVLSLEKTADGVRLGVLAFLAVVGILTAGLDETHETPFSEHITVVPAIAVTLLLFGLSGNLLTLLFAWTLLDLLALMALGFPGRSNWTLMAGILQGVGLFLLLIATLRTWTSSTTLAFFAVTTDALTLHILLAAMAVRMSLYPLHLFAWPQMHVPPHTRALLPLLTLGAGGFWWLVFGASLETLSYAWLVYFLLGIGLVASGLLFWRARRPALRTATLTVWLGHLLALAVFFNIPTLAHAILWNGTLAAAVIAFHGGSRPWRQPSTLALGMAILALSGLPGGALGEVGRLLATLTTQGHDWLAGAVVVGMSMLFAGMLALLRRMYAHAEEAADAASANETEEEEAPSAHTPDRTWLGLMVLGLAAWPVVGGVLGLAPPASATSAFPWGMHIATLGLAWLAAFFFIRLETSVLGLSAWLNALAATLSARWLWQGVGALGLLLMRATRGLLRVLEGENYGWLLLFLVIILILLS</sequence>
<keyword evidence="1" id="KW-0472">Membrane</keyword>
<dbReference type="Proteomes" id="UP000037784">
    <property type="component" value="Unassembled WGS sequence"/>
</dbReference>
<feature type="transmembrane region" description="Helical" evidence="1">
    <location>
        <begin position="156"/>
        <end position="179"/>
    </location>
</feature>
<reference evidence="4" key="3">
    <citation type="submission" date="2015-08" db="EMBL/GenBank/DDBJ databases">
        <title>Draft Genome Sequence of a Heterotrophic Facultative Anaerobic Bacterium Ardenticatena maritima Strain 110S.</title>
        <authorList>
            <person name="Kawaichi S."/>
            <person name="Yoshida T."/>
            <person name="Sako Y."/>
            <person name="Nakamura R."/>
        </authorList>
    </citation>
    <scope>NUCLEOTIDE SEQUENCE [LARGE SCALE GENOMIC DNA]</scope>
    <source>
        <strain evidence="4">110S</strain>
    </source>
</reference>
<dbReference type="RefSeq" id="WP_054492975.1">
    <property type="nucleotide sequence ID" value="NZ_BBZA01000113.1"/>
</dbReference>
<feature type="transmembrane region" description="Helical" evidence="1">
    <location>
        <begin position="185"/>
        <end position="208"/>
    </location>
</feature>